<keyword evidence="5" id="KW-0067">ATP-binding</keyword>
<comment type="catalytic activity">
    <reaction evidence="8">
        <text>L-seryl-[protein] + ATP = O-phospho-L-seryl-[protein] + ADP + H(+)</text>
        <dbReference type="Rhea" id="RHEA:17989"/>
        <dbReference type="Rhea" id="RHEA-COMP:9863"/>
        <dbReference type="Rhea" id="RHEA-COMP:11604"/>
        <dbReference type="ChEBI" id="CHEBI:15378"/>
        <dbReference type="ChEBI" id="CHEBI:29999"/>
        <dbReference type="ChEBI" id="CHEBI:30616"/>
        <dbReference type="ChEBI" id="CHEBI:83421"/>
        <dbReference type="ChEBI" id="CHEBI:456216"/>
        <dbReference type="EC" id="2.7.12.2"/>
    </reaction>
</comment>
<keyword evidence="13" id="KW-1185">Reference proteome</keyword>
<evidence type="ECO:0000256" key="2">
    <source>
        <dbReference type="ARBA" id="ARBA00022679"/>
    </source>
</evidence>
<evidence type="ECO:0000256" key="8">
    <source>
        <dbReference type="ARBA" id="ARBA00049014"/>
    </source>
</evidence>
<dbReference type="InterPro" id="IPR000719">
    <property type="entry name" value="Prot_kinase_dom"/>
</dbReference>
<comment type="similarity">
    <text evidence="6">Belongs to the protein kinase superfamily. STE Ser/Thr protein kinase family. MAP kinase kinase subfamily.</text>
</comment>
<dbReference type="GO" id="GO:0005524">
    <property type="term" value="F:ATP binding"/>
    <property type="evidence" value="ECO:0007669"/>
    <property type="project" value="UniProtKB-KW"/>
</dbReference>
<dbReference type="FunFam" id="3.30.200.20:FF:000265">
    <property type="entry name" value="Mitogen-activated protein kinase kinase 6"/>
    <property type="match status" value="1"/>
</dbReference>
<dbReference type="FunFam" id="1.10.510.10:FF:000432">
    <property type="entry name" value="mitogen-activated protein kinase kinase 3"/>
    <property type="match status" value="1"/>
</dbReference>
<dbReference type="PANTHER" id="PTHR48013:SF32">
    <property type="entry name" value="MITOGEN-ACTIVATED PROTEIN KINASE KINASE 2-LIKE"/>
    <property type="match status" value="1"/>
</dbReference>
<dbReference type="PROSITE" id="PS50011">
    <property type="entry name" value="PROTEIN_KINASE_DOM"/>
    <property type="match status" value="1"/>
</dbReference>
<dbReference type="Pfam" id="PF00069">
    <property type="entry name" value="Pkinase"/>
    <property type="match status" value="1"/>
</dbReference>
<keyword evidence="3" id="KW-0547">Nucleotide-binding</keyword>
<evidence type="ECO:0000256" key="10">
    <source>
        <dbReference type="ARBA" id="ARBA00051693"/>
    </source>
</evidence>
<gene>
    <name evidence="12" type="ORF">M5K25_024392</name>
</gene>
<evidence type="ECO:0000313" key="13">
    <source>
        <dbReference type="Proteomes" id="UP001552299"/>
    </source>
</evidence>
<evidence type="ECO:0000256" key="5">
    <source>
        <dbReference type="ARBA" id="ARBA00022840"/>
    </source>
</evidence>
<evidence type="ECO:0000313" key="12">
    <source>
        <dbReference type="EMBL" id="KAL0905939.1"/>
    </source>
</evidence>
<evidence type="ECO:0000256" key="9">
    <source>
        <dbReference type="ARBA" id="ARBA00049299"/>
    </source>
</evidence>
<dbReference type="InterPro" id="IPR011009">
    <property type="entry name" value="Kinase-like_dom_sf"/>
</dbReference>
<dbReference type="SMART" id="SM00220">
    <property type="entry name" value="S_TKc"/>
    <property type="match status" value="1"/>
</dbReference>
<keyword evidence="4" id="KW-0418">Kinase</keyword>
<dbReference type="PANTHER" id="PTHR48013">
    <property type="entry name" value="DUAL SPECIFICITY MITOGEN-ACTIVATED PROTEIN KINASE KINASE 5-RELATED"/>
    <property type="match status" value="1"/>
</dbReference>
<comment type="catalytic activity">
    <reaction evidence="10">
        <text>L-tyrosyl-[protein] + ATP = O-phospho-L-tyrosyl-[protein] + ADP + H(+)</text>
        <dbReference type="Rhea" id="RHEA:10596"/>
        <dbReference type="Rhea" id="RHEA-COMP:10136"/>
        <dbReference type="Rhea" id="RHEA-COMP:20101"/>
        <dbReference type="ChEBI" id="CHEBI:15378"/>
        <dbReference type="ChEBI" id="CHEBI:30616"/>
        <dbReference type="ChEBI" id="CHEBI:46858"/>
        <dbReference type="ChEBI" id="CHEBI:61978"/>
        <dbReference type="ChEBI" id="CHEBI:456216"/>
        <dbReference type="EC" id="2.7.12.2"/>
    </reaction>
</comment>
<comment type="catalytic activity">
    <reaction evidence="9">
        <text>L-threonyl-[protein] + ATP = O-phospho-L-threonyl-[protein] + ADP + H(+)</text>
        <dbReference type="Rhea" id="RHEA:46608"/>
        <dbReference type="Rhea" id="RHEA-COMP:11060"/>
        <dbReference type="Rhea" id="RHEA-COMP:11605"/>
        <dbReference type="ChEBI" id="CHEBI:15378"/>
        <dbReference type="ChEBI" id="CHEBI:30013"/>
        <dbReference type="ChEBI" id="CHEBI:30616"/>
        <dbReference type="ChEBI" id="CHEBI:61977"/>
        <dbReference type="ChEBI" id="CHEBI:456216"/>
        <dbReference type="EC" id="2.7.12.2"/>
    </reaction>
</comment>
<sequence>MRKGRLKPKLELALPAQEASIKKFLTESGTFRHEDLLVNKDGLRIVSHSEEGEVHLIRPLDNQLALVDMDIVKVIGNGSAGTVQLVRHKWTGQFFALKIIQMNIQENVRKQIAQELRINLSSQSPLVVVCYQSFYDNGAISIVLEYMDGGSLSDFLRKVGSIPEPYLAAICSQVLRGLIFLHHEKHIIHRDLKPSNILINHRGEVKISDFGVSAVLASSSGLRDTFTGTYNYMSPERISGDKHGYPCDIWSLGLVMLECATGQFPYPPVDSFYEILEAVVDKPAPFAPPDQFSEEFCSFISTCVQKIPENRLSAKLLLKHPFLIKYDGSSIDLASYFTSAAAPLATFGDQI</sequence>
<dbReference type="GO" id="GO:0004708">
    <property type="term" value="F:MAP kinase kinase activity"/>
    <property type="evidence" value="ECO:0007669"/>
    <property type="project" value="UniProtKB-EC"/>
</dbReference>
<dbReference type="AlphaFoldDB" id="A0ABD0U295"/>
<feature type="domain" description="Protein kinase" evidence="11">
    <location>
        <begin position="69"/>
        <end position="323"/>
    </location>
</feature>
<evidence type="ECO:0000256" key="6">
    <source>
        <dbReference type="ARBA" id="ARBA00038035"/>
    </source>
</evidence>
<evidence type="ECO:0000256" key="7">
    <source>
        <dbReference type="ARBA" id="ARBA00038999"/>
    </source>
</evidence>
<dbReference type="GO" id="GO:0051707">
    <property type="term" value="P:response to other organism"/>
    <property type="evidence" value="ECO:0007669"/>
    <property type="project" value="UniProtKB-ARBA"/>
</dbReference>
<dbReference type="Gene3D" id="3.30.200.20">
    <property type="entry name" value="Phosphorylase Kinase, domain 1"/>
    <property type="match status" value="1"/>
</dbReference>
<organism evidence="12 13">
    <name type="scientific">Dendrobium thyrsiflorum</name>
    <name type="common">Pinecone-like raceme dendrobium</name>
    <name type="synonym">Orchid</name>
    <dbReference type="NCBI Taxonomy" id="117978"/>
    <lineage>
        <taxon>Eukaryota</taxon>
        <taxon>Viridiplantae</taxon>
        <taxon>Streptophyta</taxon>
        <taxon>Embryophyta</taxon>
        <taxon>Tracheophyta</taxon>
        <taxon>Spermatophyta</taxon>
        <taxon>Magnoliopsida</taxon>
        <taxon>Liliopsida</taxon>
        <taxon>Asparagales</taxon>
        <taxon>Orchidaceae</taxon>
        <taxon>Epidendroideae</taxon>
        <taxon>Malaxideae</taxon>
        <taxon>Dendrobiinae</taxon>
        <taxon>Dendrobium</taxon>
    </lineage>
</organism>
<comment type="caution">
    <text evidence="12">The sequence shown here is derived from an EMBL/GenBank/DDBJ whole genome shotgun (WGS) entry which is preliminary data.</text>
</comment>
<keyword evidence="2" id="KW-0808">Transferase</keyword>
<keyword evidence="1" id="KW-0723">Serine/threonine-protein kinase</keyword>
<dbReference type="PROSITE" id="PS00108">
    <property type="entry name" value="PROTEIN_KINASE_ST"/>
    <property type="match status" value="1"/>
</dbReference>
<evidence type="ECO:0000259" key="11">
    <source>
        <dbReference type="PROSITE" id="PS50011"/>
    </source>
</evidence>
<evidence type="ECO:0000256" key="3">
    <source>
        <dbReference type="ARBA" id="ARBA00022741"/>
    </source>
</evidence>
<dbReference type="EMBL" id="JANQDX010000018">
    <property type="protein sequence ID" value="KAL0905939.1"/>
    <property type="molecule type" value="Genomic_DNA"/>
</dbReference>
<reference evidence="12 13" key="1">
    <citation type="journal article" date="2024" name="Plant Biotechnol. J.">
        <title>Dendrobium thyrsiflorum genome and its molecular insights into genes involved in important horticultural traits.</title>
        <authorList>
            <person name="Chen B."/>
            <person name="Wang J.Y."/>
            <person name="Zheng P.J."/>
            <person name="Li K.L."/>
            <person name="Liang Y.M."/>
            <person name="Chen X.F."/>
            <person name="Zhang C."/>
            <person name="Zhao X."/>
            <person name="He X."/>
            <person name="Zhang G.Q."/>
            <person name="Liu Z.J."/>
            <person name="Xu Q."/>
        </authorList>
    </citation>
    <scope>NUCLEOTIDE SEQUENCE [LARGE SCALE GENOMIC DNA]</scope>
    <source>
        <strain evidence="12">GZMU011</strain>
    </source>
</reference>
<dbReference type="EC" id="2.7.12.2" evidence="7"/>
<evidence type="ECO:0000256" key="4">
    <source>
        <dbReference type="ARBA" id="ARBA00022777"/>
    </source>
</evidence>
<dbReference type="SUPFAM" id="SSF56112">
    <property type="entry name" value="Protein kinase-like (PK-like)"/>
    <property type="match status" value="1"/>
</dbReference>
<dbReference type="CDD" id="cd06623">
    <property type="entry name" value="PKc_MAPKK_plant_like"/>
    <property type="match status" value="1"/>
</dbReference>
<dbReference type="Gene3D" id="1.10.510.10">
    <property type="entry name" value="Transferase(Phosphotransferase) domain 1"/>
    <property type="match status" value="1"/>
</dbReference>
<protein>
    <recommendedName>
        <fullName evidence="7">mitogen-activated protein kinase kinase</fullName>
        <ecNumber evidence="7">2.7.12.2</ecNumber>
    </recommendedName>
</protein>
<proteinExistence type="inferred from homology"/>
<dbReference type="GO" id="GO:0004674">
    <property type="term" value="F:protein serine/threonine kinase activity"/>
    <property type="evidence" value="ECO:0007669"/>
    <property type="project" value="UniProtKB-KW"/>
</dbReference>
<dbReference type="InterPro" id="IPR008271">
    <property type="entry name" value="Ser/Thr_kinase_AS"/>
</dbReference>
<name>A0ABD0U295_DENTH</name>
<dbReference type="Proteomes" id="UP001552299">
    <property type="component" value="Unassembled WGS sequence"/>
</dbReference>
<evidence type="ECO:0000256" key="1">
    <source>
        <dbReference type="ARBA" id="ARBA00022527"/>
    </source>
</evidence>
<accession>A0ABD0U295</accession>